<dbReference type="Proteomes" id="UP000613401">
    <property type="component" value="Unassembled WGS sequence"/>
</dbReference>
<accession>A0A8H4CRD1</accession>
<dbReference type="PROSITE" id="PS00122">
    <property type="entry name" value="CARBOXYLESTERASE_B_1"/>
    <property type="match status" value="1"/>
</dbReference>
<proteinExistence type="inferred from homology"/>
<sequence length="569" mass="60838">MRCAIALLPAAILNSMRHQPLLLFAAAATATAKHGNDTNSPKFPAPFPSPFPIATISSGVVQGLATSLPDAPHVVNKFLGIPYAAPPVRFALPQPPEPWMSPFNATAFGASCYQNFVNNSVATRPEVTEALYNNPPAPENEDCLKINVFAPANRSRRNNSSRAVLVFIPGGAFQIGNGRADLSAFAAYENIVAVAFNYRNNIFGFPASSQIPVTERNLGLYDQRLALDWVQKNIAAFGGDPSQVTIWGHSAGATSVDYLLRSYGENDTATPTPFRAAIMLSGQSTFGLAAASYPTNGTMWTGIAAAVGCANATDVLECMRRVPAQALVDAQRATGILTGPERDNVTLPSLPVEAWESGQVAQVPLLMGTVAQEGRGLINDGITLDLFFNTYLPPTLVTAAAREGIVASYRADSSLTTDFDIAAAIYTDYVFQCPAALLAQTAVSLDIPTWRYYFNTTILNMVPDNLGFLGVFHGSDLFLLLSIPGRSNYTPQQFAVYEYLRDAFARFVKEPTNGPGWAAVGSDAAPLDVVVLGDVGNDKAVVTPYNSTLLDARCALYQGYYPILQAVLG</sequence>
<protein>
    <recommendedName>
        <fullName evidence="3">Carboxylic ester hydrolase</fullName>
        <ecNumber evidence="3">3.1.1.-</ecNumber>
    </recommendedName>
</protein>
<name>A0A8H4CRD1_COLGL</name>
<evidence type="ECO:0000256" key="2">
    <source>
        <dbReference type="ARBA" id="ARBA00022801"/>
    </source>
</evidence>
<dbReference type="InterPro" id="IPR002018">
    <property type="entry name" value="CarbesteraseB"/>
</dbReference>
<dbReference type="EMBL" id="WVTB01000019">
    <property type="protein sequence ID" value="KAF3808620.1"/>
    <property type="molecule type" value="Genomic_DNA"/>
</dbReference>
<dbReference type="AlphaFoldDB" id="A0A8H4CRD1"/>
<dbReference type="PANTHER" id="PTHR43918">
    <property type="entry name" value="ACETYLCHOLINESTERASE"/>
    <property type="match status" value="1"/>
</dbReference>
<dbReference type="InterPro" id="IPR050654">
    <property type="entry name" value="AChE-related_enzymes"/>
</dbReference>
<evidence type="ECO:0000256" key="1">
    <source>
        <dbReference type="ARBA" id="ARBA00005964"/>
    </source>
</evidence>
<keyword evidence="2 3" id="KW-0378">Hydrolase</keyword>
<comment type="caution">
    <text evidence="5">The sequence shown here is derived from an EMBL/GenBank/DDBJ whole genome shotgun (WGS) entry which is preliminary data.</text>
</comment>
<feature type="domain" description="Carboxylesterase type B" evidence="4">
    <location>
        <begin position="52"/>
        <end position="510"/>
    </location>
</feature>
<reference evidence="5" key="2">
    <citation type="submission" date="2020-03" db="EMBL/GenBank/DDBJ databases">
        <authorList>
            <person name="Fu F.-F."/>
            <person name="Chen J."/>
        </authorList>
    </citation>
    <scope>NUCLEOTIDE SEQUENCE</scope>
    <source>
        <strain evidence="5">Lc1</strain>
    </source>
</reference>
<dbReference type="Gene3D" id="3.40.50.1820">
    <property type="entry name" value="alpha/beta hydrolase"/>
    <property type="match status" value="1"/>
</dbReference>
<dbReference type="SUPFAM" id="SSF53474">
    <property type="entry name" value="alpha/beta-Hydrolases"/>
    <property type="match status" value="1"/>
</dbReference>
<dbReference type="InterPro" id="IPR029058">
    <property type="entry name" value="AB_hydrolase_fold"/>
</dbReference>
<evidence type="ECO:0000259" key="4">
    <source>
        <dbReference type="Pfam" id="PF00135"/>
    </source>
</evidence>
<evidence type="ECO:0000256" key="3">
    <source>
        <dbReference type="RuleBase" id="RU361235"/>
    </source>
</evidence>
<organism evidence="5 6">
    <name type="scientific">Colletotrichum gloeosporioides</name>
    <name type="common">Anthracnose fungus</name>
    <name type="synonym">Glomerella cingulata</name>
    <dbReference type="NCBI Taxonomy" id="474922"/>
    <lineage>
        <taxon>Eukaryota</taxon>
        <taxon>Fungi</taxon>
        <taxon>Dikarya</taxon>
        <taxon>Ascomycota</taxon>
        <taxon>Pezizomycotina</taxon>
        <taxon>Sordariomycetes</taxon>
        <taxon>Hypocreomycetidae</taxon>
        <taxon>Glomerellales</taxon>
        <taxon>Glomerellaceae</taxon>
        <taxon>Colletotrichum</taxon>
        <taxon>Colletotrichum gloeosporioides species complex</taxon>
    </lineage>
</organism>
<dbReference type="InterPro" id="IPR019826">
    <property type="entry name" value="Carboxylesterase_B_AS"/>
</dbReference>
<comment type="similarity">
    <text evidence="1 3">Belongs to the type-B carboxylesterase/lipase family.</text>
</comment>
<reference evidence="5" key="1">
    <citation type="journal article" date="2020" name="Phytopathology">
        <title>Genome sequence and comparative analysis of Colletotrichum gloeosporioides isolated from Liriodendron leaves.</title>
        <authorList>
            <person name="Fu F.F."/>
            <person name="Hao Z."/>
            <person name="Wang P."/>
            <person name="Lu Y."/>
            <person name="Xue L.J."/>
            <person name="Wei G."/>
            <person name="Tian Y."/>
            <person name="Baishi H."/>
            <person name="Xu H."/>
            <person name="Shi J."/>
            <person name="Cheng T."/>
            <person name="Wang G."/>
            <person name="Yi Y."/>
            <person name="Chen J."/>
        </authorList>
    </citation>
    <scope>NUCLEOTIDE SEQUENCE</scope>
    <source>
        <strain evidence="5">Lc1</strain>
    </source>
</reference>
<evidence type="ECO:0000313" key="6">
    <source>
        <dbReference type="Proteomes" id="UP000613401"/>
    </source>
</evidence>
<dbReference type="Pfam" id="PF00135">
    <property type="entry name" value="COesterase"/>
    <property type="match status" value="1"/>
</dbReference>
<evidence type="ECO:0000313" key="5">
    <source>
        <dbReference type="EMBL" id="KAF3808620.1"/>
    </source>
</evidence>
<dbReference type="PANTHER" id="PTHR43918:SF4">
    <property type="entry name" value="CARBOXYLIC ESTER HYDROLASE"/>
    <property type="match status" value="1"/>
</dbReference>
<dbReference type="RefSeq" id="XP_045267779.1">
    <property type="nucleotide sequence ID" value="XM_045406487.1"/>
</dbReference>
<keyword evidence="6" id="KW-1185">Reference proteome</keyword>
<dbReference type="GeneID" id="69013634"/>
<dbReference type="EC" id="3.1.1.-" evidence="3"/>
<gene>
    <name evidence="5" type="ORF">GCG54_00006486</name>
</gene>
<dbReference type="GO" id="GO:0052689">
    <property type="term" value="F:carboxylic ester hydrolase activity"/>
    <property type="evidence" value="ECO:0007669"/>
    <property type="project" value="TreeGrafter"/>
</dbReference>